<feature type="region of interest" description="Disordered" evidence="4">
    <location>
        <begin position="609"/>
        <end position="774"/>
    </location>
</feature>
<feature type="region of interest" description="Disordered" evidence="4">
    <location>
        <begin position="40"/>
        <end position="69"/>
    </location>
</feature>
<evidence type="ECO:0000259" key="5">
    <source>
        <dbReference type="Pfam" id="PF12936"/>
    </source>
</evidence>
<dbReference type="PANTHER" id="PTHR14490">
    <property type="entry name" value="ZINC FINGER, ZZ TYPE"/>
    <property type="match status" value="1"/>
</dbReference>
<feature type="region of interest" description="Disordered" evidence="4">
    <location>
        <begin position="173"/>
        <end position="204"/>
    </location>
</feature>
<evidence type="ECO:0000313" key="7">
    <source>
        <dbReference type="Proteomes" id="UP000655588"/>
    </source>
</evidence>
<keyword evidence="7" id="KW-1185">Reference proteome</keyword>
<feature type="coiled-coil region" evidence="3">
    <location>
        <begin position="321"/>
        <end position="369"/>
    </location>
</feature>
<feature type="compositionally biased region" description="Basic residues" evidence="4">
    <location>
        <begin position="626"/>
        <end position="635"/>
    </location>
</feature>
<accession>A0A833RU66</accession>
<dbReference type="InterPro" id="IPR024626">
    <property type="entry name" value="Kri1-like_C"/>
</dbReference>
<feature type="compositionally biased region" description="Basic and acidic residues" evidence="4">
    <location>
        <begin position="664"/>
        <end position="694"/>
    </location>
</feature>
<feature type="compositionally biased region" description="Basic and acidic residues" evidence="4">
    <location>
        <begin position="712"/>
        <end position="753"/>
    </location>
</feature>
<dbReference type="Proteomes" id="UP000655588">
    <property type="component" value="Unassembled WGS sequence"/>
</dbReference>
<reference evidence="6" key="1">
    <citation type="submission" date="2019-11" db="EMBL/GenBank/DDBJ databases">
        <title>The nuclear and mitochondrial genomes of Frieseomelitta varia - a highly eusocial stingless bee (Meliponini) with a permanently sterile worker caste.</title>
        <authorList>
            <person name="Freitas F.C.P."/>
            <person name="Lourenco A.P."/>
            <person name="Nunes F.M.F."/>
            <person name="Paschoal A.R."/>
            <person name="Abreu F.C.P."/>
            <person name="Barbin F.O."/>
            <person name="Bataglia L."/>
            <person name="Cardoso-Junior C.A.M."/>
            <person name="Cervoni M.S."/>
            <person name="Silva S.R."/>
            <person name="Dalarmi F."/>
            <person name="Del Lama M.A."/>
            <person name="Depintor T.S."/>
            <person name="Ferreira K.M."/>
            <person name="Goria P.S."/>
            <person name="Jaskot M.C."/>
            <person name="Lago D.C."/>
            <person name="Luna-Lucena D."/>
            <person name="Moda L.M."/>
            <person name="Nascimento L."/>
            <person name="Pedrino M."/>
            <person name="Rabico F.O."/>
            <person name="Sanches F.C."/>
            <person name="Santos D.E."/>
            <person name="Santos C.G."/>
            <person name="Vieira J."/>
            <person name="Lopes T.F."/>
            <person name="Barchuk A.R."/>
            <person name="Hartfelder K."/>
            <person name="Simoes Z.L.P."/>
            <person name="Bitondi M.M.G."/>
            <person name="Pinheiro D.G."/>
        </authorList>
    </citation>
    <scope>NUCLEOTIDE SEQUENCE</scope>
    <source>
        <strain evidence="6">USP_RPSP 00005682</strain>
        <tissue evidence="6">Whole individual</tissue>
    </source>
</reference>
<comment type="similarity">
    <text evidence="1">Belongs to the KRI1 family.</text>
</comment>
<feature type="compositionally biased region" description="Basic and acidic residues" evidence="4">
    <location>
        <begin position="60"/>
        <end position="69"/>
    </location>
</feature>
<feature type="compositionally biased region" description="Basic residues" evidence="4">
    <location>
        <begin position="754"/>
        <end position="767"/>
    </location>
</feature>
<dbReference type="GO" id="GO:0005730">
    <property type="term" value="C:nucleolus"/>
    <property type="evidence" value="ECO:0007669"/>
    <property type="project" value="TreeGrafter"/>
</dbReference>
<feature type="compositionally biased region" description="Basic and acidic residues" evidence="4">
    <location>
        <begin position="186"/>
        <end position="204"/>
    </location>
</feature>
<comment type="caution">
    <text evidence="6">The sequence shown here is derived from an EMBL/GenBank/DDBJ whole genome shotgun (WGS) entry which is preliminary data.</text>
</comment>
<feature type="compositionally biased region" description="Polar residues" evidence="4">
    <location>
        <begin position="699"/>
        <end position="710"/>
    </location>
</feature>
<dbReference type="Pfam" id="PF05178">
    <property type="entry name" value="Kri1"/>
    <property type="match status" value="1"/>
</dbReference>
<dbReference type="GO" id="GO:0000447">
    <property type="term" value="P:endonucleolytic cleavage in ITS1 to separate SSU-rRNA from 5.8S rRNA and LSU-rRNA from tricistronic rRNA transcript (SSU-rRNA, 5.8S rRNA, LSU-rRNA)"/>
    <property type="evidence" value="ECO:0007669"/>
    <property type="project" value="TreeGrafter"/>
</dbReference>
<evidence type="ECO:0000256" key="2">
    <source>
        <dbReference type="ARBA" id="ARBA00017294"/>
    </source>
</evidence>
<dbReference type="AlphaFoldDB" id="A0A833RU66"/>
<proteinExistence type="inferred from homology"/>
<feature type="compositionally biased region" description="Polar residues" evidence="4">
    <location>
        <begin position="637"/>
        <end position="647"/>
    </location>
</feature>
<evidence type="ECO:0000256" key="1">
    <source>
        <dbReference type="ARBA" id="ARBA00007473"/>
    </source>
</evidence>
<name>A0A833RU66_9HYME</name>
<gene>
    <name evidence="6" type="ORF">E2986_00278</name>
</gene>
<evidence type="ECO:0000313" key="6">
    <source>
        <dbReference type="EMBL" id="KAF3428483.1"/>
    </source>
</evidence>
<organism evidence="6 7">
    <name type="scientific">Frieseomelitta varia</name>
    <dbReference type="NCBI Taxonomy" id="561572"/>
    <lineage>
        <taxon>Eukaryota</taxon>
        <taxon>Metazoa</taxon>
        <taxon>Ecdysozoa</taxon>
        <taxon>Arthropoda</taxon>
        <taxon>Hexapoda</taxon>
        <taxon>Insecta</taxon>
        <taxon>Pterygota</taxon>
        <taxon>Neoptera</taxon>
        <taxon>Endopterygota</taxon>
        <taxon>Hymenoptera</taxon>
        <taxon>Apocrita</taxon>
        <taxon>Aculeata</taxon>
        <taxon>Apoidea</taxon>
        <taxon>Anthophila</taxon>
        <taxon>Apidae</taxon>
        <taxon>Frieseomelitta</taxon>
    </lineage>
</organism>
<dbReference type="InterPro" id="IPR018034">
    <property type="entry name" value="Kri1"/>
</dbReference>
<dbReference type="PANTHER" id="PTHR14490:SF5">
    <property type="entry name" value="PROTEIN KRI1 HOMOLOG"/>
    <property type="match status" value="1"/>
</dbReference>
<dbReference type="Pfam" id="PF12936">
    <property type="entry name" value="Kri1_C"/>
    <property type="match status" value="1"/>
</dbReference>
<sequence>MFTLFNGDNSDSEEELKINTDYAKNYNNWRQKEELNKLKTKYGDINEGTDSDENSNSDNSSEKEEGNELRQQFDKDFYKALALLKNKDPKIYDQHVAFFNDTNKVQEVYTEKKKQKPKKEKAVFLRDYERNIIVERDGKLSDSEDENVLETDRIGSNKVTYVQEQKELKESFKNVLNDEEEEDDDLLKPKVKSESEKTKEDTDYKEWLKGQKTEINENEQEILKPLRDFWSNPNLDANEKFLRDYVLNDKYLDKNYTGPDDDDDDQGKNYVIHDSDENLSEDEKNIEKQEEFEHKYNFRFEEPDQEFIKRYPRTMENSLRRKDTRRAEKRAEIKKRKEEEKLRKKEELMQLKALKRKEIEEKIEKLKEITGNDDIQFNDVDLEGDFDPVEYDRKMNQVFNDDYYAIPEENVKPEFHDIDEELGIEDNWDNYDPTAKNLADEDEYEEPHCEDPEFNMDADYNPLKRVQEEIESSKKRKRRRKSKFAELIAKEKPKFDPQQYKSYEEYFDKYYSLDYEDMIGDIPCRFKYRKVVPNNYGLSVEEILMADDKELNKWCSLKKALQYKPEYAELNDIKMYKQKAKNETLKRKIFTSLYKLCLIFFRESEDEEEGDKKEITSTTNENVEGKKKRRRKKTKTQNTLDDSSTTEINHETSKDNKQLNGSSKEIESKDSVAQKESKEPEKKRKQEEQLEQPKKKIKNNTLESSTNSIENKPCEEKEATDKSIKESSKKEVDGQSRNELNIKHSKTEKFNEKKTKKKFDKKKKNHLKNKEINSNIASLNPERLKSKYCFILTDGKVCSVSGRCLIQN</sequence>
<evidence type="ECO:0000256" key="3">
    <source>
        <dbReference type="SAM" id="Coils"/>
    </source>
</evidence>
<feature type="compositionally biased region" description="Basic and acidic residues" evidence="4">
    <location>
        <begin position="648"/>
        <end position="657"/>
    </location>
</feature>
<feature type="domain" description="Kri1-like C-terminal" evidence="5">
    <location>
        <begin position="501"/>
        <end position="588"/>
    </location>
</feature>
<dbReference type="GO" id="GO:0030686">
    <property type="term" value="C:90S preribosome"/>
    <property type="evidence" value="ECO:0007669"/>
    <property type="project" value="TreeGrafter"/>
</dbReference>
<feature type="compositionally biased region" description="Basic and acidic residues" evidence="4">
    <location>
        <begin position="271"/>
        <end position="284"/>
    </location>
</feature>
<feature type="region of interest" description="Disordered" evidence="4">
    <location>
        <begin position="255"/>
        <end position="284"/>
    </location>
</feature>
<dbReference type="EMBL" id="WNWW01000214">
    <property type="protein sequence ID" value="KAF3428483.1"/>
    <property type="molecule type" value="Genomic_DNA"/>
</dbReference>
<evidence type="ECO:0000256" key="4">
    <source>
        <dbReference type="SAM" id="MobiDB-lite"/>
    </source>
</evidence>
<protein>
    <recommendedName>
        <fullName evidence="2">Protein KRI1 homolog</fullName>
    </recommendedName>
</protein>
<keyword evidence="3" id="KW-0175">Coiled coil</keyword>